<dbReference type="AlphaFoldDB" id="A0A562VD58"/>
<gene>
    <name evidence="3" type="ORF">LX16_1516</name>
</gene>
<dbReference type="PANTHER" id="PTHR38658">
    <property type="entry name" value="OXPP CYCLE PROTEIN OPCA-RELATED"/>
    <property type="match status" value="1"/>
</dbReference>
<proteinExistence type="predicted"/>
<feature type="domain" description="Glucose-6-phosphate dehydrogenase assembly protein OpcA N-terminal" evidence="1">
    <location>
        <begin position="52"/>
        <end position="159"/>
    </location>
</feature>
<dbReference type="Pfam" id="PF10128">
    <property type="entry name" value="OpcA_G6PD_assem"/>
    <property type="match status" value="1"/>
</dbReference>
<organism evidence="3 4">
    <name type="scientific">Stackebrandtia albiflava</name>
    <dbReference type="NCBI Taxonomy" id="406432"/>
    <lineage>
        <taxon>Bacteria</taxon>
        <taxon>Bacillati</taxon>
        <taxon>Actinomycetota</taxon>
        <taxon>Actinomycetes</taxon>
        <taxon>Glycomycetales</taxon>
        <taxon>Glycomycetaceae</taxon>
        <taxon>Stackebrandtia</taxon>
    </lineage>
</organism>
<dbReference type="InterPro" id="IPR046802">
    <property type="entry name" value="OpcA_G6PD_C"/>
</dbReference>
<protein>
    <submittedName>
        <fullName evidence="3">Glucose-6-phosphate dehydrogenase assembly protein OpcA</fullName>
    </submittedName>
</protein>
<dbReference type="InterPro" id="IPR004555">
    <property type="entry name" value="G6PDH_assembly_OpcA"/>
</dbReference>
<keyword evidence="4" id="KW-1185">Reference proteome</keyword>
<comment type="caution">
    <text evidence="3">The sequence shown here is derived from an EMBL/GenBank/DDBJ whole genome shotgun (WGS) entry which is preliminary data.</text>
</comment>
<dbReference type="InterPro" id="IPR046801">
    <property type="entry name" value="OpcA_G6PD_N"/>
</dbReference>
<feature type="domain" description="Glucose-6-phosphate dehydrogenase assembly protein OpcA C-terminal" evidence="2">
    <location>
        <begin position="164"/>
        <end position="301"/>
    </location>
</feature>
<sequence length="320" mass="34187">MIALWDTTATEVVSALASERHSSGGTSGLALNLVVIVDEKGEREAEAALTLAAQQHPCRLLIVVRRDDHQGQPRLDAEIVVGGRLGPCEAVVMRVYGPLAHHAESVVMPLLAPDVPVVTCWFVPPPQRTAEDPLGAFAERRISYSARSQDALEALRSRADDYSPGDTDLCWTRITYWRSLIASAFDTASAPAASVRITADASDPSAVLLAGWLTVRLGVTPVIDDTPVHRNSEHLPAIKAVAITLANGDDIAISRSDEGHTQLRRTGFPDRSQILNGRTLGELLAEELRHLDPDQPYAAALASCTADPALCGGSEKEAAS</sequence>
<dbReference type="RefSeq" id="WP_147135101.1">
    <property type="nucleotide sequence ID" value="NZ_BAABIJ010000001.1"/>
</dbReference>
<evidence type="ECO:0000259" key="2">
    <source>
        <dbReference type="Pfam" id="PF20171"/>
    </source>
</evidence>
<dbReference type="OrthoDB" id="128564at2"/>
<dbReference type="PANTHER" id="PTHR38658:SF1">
    <property type="entry name" value="OXPP CYCLE PROTEIN OPCA-RELATED"/>
    <property type="match status" value="1"/>
</dbReference>
<evidence type="ECO:0000259" key="1">
    <source>
        <dbReference type="Pfam" id="PF10128"/>
    </source>
</evidence>
<dbReference type="Proteomes" id="UP000321617">
    <property type="component" value="Unassembled WGS sequence"/>
</dbReference>
<evidence type="ECO:0000313" key="3">
    <source>
        <dbReference type="EMBL" id="TWJ15802.1"/>
    </source>
</evidence>
<dbReference type="Pfam" id="PF20171">
    <property type="entry name" value="OpcA_G6PD_C"/>
    <property type="match status" value="1"/>
</dbReference>
<name>A0A562VD58_9ACTN</name>
<evidence type="ECO:0000313" key="4">
    <source>
        <dbReference type="Proteomes" id="UP000321617"/>
    </source>
</evidence>
<accession>A0A562VD58</accession>
<dbReference type="EMBL" id="VLLL01000005">
    <property type="protein sequence ID" value="TWJ15802.1"/>
    <property type="molecule type" value="Genomic_DNA"/>
</dbReference>
<reference evidence="3 4" key="1">
    <citation type="journal article" date="2013" name="Stand. Genomic Sci.">
        <title>Genomic Encyclopedia of Type Strains, Phase I: The one thousand microbial genomes (KMG-I) project.</title>
        <authorList>
            <person name="Kyrpides N.C."/>
            <person name="Woyke T."/>
            <person name="Eisen J.A."/>
            <person name="Garrity G."/>
            <person name="Lilburn T.G."/>
            <person name="Beck B.J."/>
            <person name="Whitman W.B."/>
            <person name="Hugenholtz P."/>
            <person name="Klenk H.P."/>
        </authorList>
    </citation>
    <scope>NUCLEOTIDE SEQUENCE [LARGE SCALE GENOMIC DNA]</scope>
    <source>
        <strain evidence="3 4">DSM 45044</strain>
    </source>
</reference>